<dbReference type="Pfam" id="PF07238">
    <property type="entry name" value="PilZ"/>
    <property type="match status" value="1"/>
</dbReference>
<accession>A0A4U8YQY6</accession>
<dbReference type="InterPro" id="IPR009875">
    <property type="entry name" value="PilZ_domain"/>
</dbReference>
<sequence>MEKRKHTRYNSTNLLSYACVNAENTVVQQGMGKTLDVSEGGILLETHVPIDPNHRVHLDIGFRDDVVEIVGEVAYTRTGKTGRAESGIRFGELSDRDHEILLKFVEGFQKG</sequence>
<dbReference type="AlphaFoldDB" id="A0A4U8YQY6"/>
<protein>
    <submittedName>
        <fullName evidence="2">Pilz domain</fullName>
    </submittedName>
</protein>
<evidence type="ECO:0000313" key="2">
    <source>
        <dbReference type="EMBL" id="VFQ46686.1"/>
    </source>
</evidence>
<dbReference type="EMBL" id="CAADHO010000010">
    <property type="protein sequence ID" value="VFQ46686.1"/>
    <property type="molecule type" value="Genomic_DNA"/>
</dbReference>
<dbReference type="RefSeq" id="WP_180144909.1">
    <property type="nucleotide sequence ID" value="NZ_CAADHO010000010.1"/>
</dbReference>
<feature type="domain" description="PilZ" evidence="1">
    <location>
        <begin position="2"/>
        <end position="106"/>
    </location>
</feature>
<reference evidence="2 3" key="1">
    <citation type="submission" date="2019-03" db="EMBL/GenBank/DDBJ databases">
        <authorList>
            <person name="Nijsse B."/>
        </authorList>
    </citation>
    <scope>NUCLEOTIDE SEQUENCE [LARGE SCALE GENOMIC DNA]</scope>
    <source>
        <strain evidence="2">Desulfoluna butyratoxydans MSL71</strain>
    </source>
</reference>
<dbReference type="GO" id="GO:0035438">
    <property type="term" value="F:cyclic-di-GMP binding"/>
    <property type="evidence" value="ECO:0007669"/>
    <property type="project" value="InterPro"/>
</dbReference>
<keyword evidence="3" id="KW-1185">Reference proteome</keyword>
<dbReference type="SUPFAM" id="SSF141371">
    <property type="entry name" value="PilZ domain-like"/>
    <property type="match status" value="1"/>
</dbReference>
<evidence type="ECO:0000313" key="3">
    <source>
        <dbReference type="Proteomes" id="UP000507962"/>
    </source>
</evidence>
<name>A0A4U8YQY6_9BACT</name>
<dbReference type="Gene3D" id="2.40.10.220">
    <property type="entry name" value="predicted glycosyltransferase like domains"/>
    <property type="match status" value="1"/>
</dbReference>
<gene>
    <name evidence="2" type="ORF">MSL71_43560</name>
</gene>
<proteinExistence type="predicted"/>
<dbReference type="PROSITE" id="PS51257">
    <property type="entry name" value="PROKAR_LIPOPROTEIN"/>
    <property type="match status" value="1"/>
</dbReference>
<organism evidence="2 3">
    <name type="scientific">Desulfoluna butyratoxydans</name>
    <dbReference type="NCBI Taxonomy" id="231438"/>
    <lineage>
        <taxon>Bacteria</taxon>
        <taxon>Pseudomonadati</taxon>
        <taxon>Thermodesulfobacteriota</taxon>
        <taxon>Desulfobacteria</taxon>
        <taxon>Desulfobacterales</taxon>
        <taxon>Desulfolunaceae</taxon>
        <taxon>Desulfoluna</taxon>
    </lineage>
</organism>
<dbReference type="Proteomes" id="UP000507962">
    <property type="component" value="Unassembled WGS sequence"/>
</dbReference>
<evidence type="ECO:0000259" key="1">
    <source>
        <dbReference type="Pfam" id="PF07238"/>
    </source>
</evidence>